<dbReference type="PANTHER" id="PTHR12411">
    <property type="entry name" value="CYSTEINE PROTEASE FAMILY C1-RELATED"/>
    <property type="match status" value="1"/>
</dbReference>
<dbReference type="SMART" id="SM00060">
    <property type="entry name" value="FN3"/>
    <property type="match status" value="3"/>
</dbReference>
<organism evidence="3 4">
    <name type="scientific">Leptospira noguchii str. 2001034031</name>
    <dbReference type="NCBI Taxonomy" id="1193053"/>
    <lineage>
        <taxon>Bacteria</taxon>
        <taxon>Pseudomonadati</taxon>
        <taxon>Spirochaetota</taxon>
        <taxon>Spirochaetia</taxon>
        <taxon>Leptospirales</taxon>
        <taxon>Leptospiraceae</taxon>
        <taxon>Leptospira</taxon>
    </lineage>
</organism>
<dbReference type="InterPro" id="IPR013128">
    <property type="entry name" value="Peptidase_C1A"/>
</dbReference>
<dbReference type="InterPro" id="IPR003961">
    <property type="entry name" value="FN3_dom"/>
</dbReference>
<keyword evidence="3" id="KW-0378">Hydrolase</keyword>
<dbReference type="CDD" id="cd00063">
    <property type="entry name" value="FN3"/>
    <property type="match status" value="1"/>
</dbReference>
<comment type="caution">
    <text evidence="3">The sequence shown here is derived from an EMBL/GenBank/DDBJ whole genome shotgun (WGS) entry which is preliminary data.</text>
</comment>
<dbReference type="EMBL" id="AKXB02000117">
    <property type="protein sequence ID" value="EMO88861.1"/>
    <property type="molecule type" value="Genomic_DNA"/>
</dbReference>
<evidence type="ECO:0000259" key="2">
    <source>
        <dbReference type="PROSITE" id="PS50853"/>
    </source>
</evidence>
<dbReference type="GO" id="GO:0008234">
    <property type="term" value="F:cysteine-type peptidase activity"/>
    <property type="evidence" value="ECO:0007669"/>
    <property type="project" value="InterPro"/>
</dbReference>
<evidence type="ECO:0000313" key="4">
    <source>
        <dbReference type="Proteomes" id="UP000012138"/>
    </source>
</evidence>
<dbReference type="FunFam" id="2.60.40.10:FF:002306">
    <property type="entry name" value="Cysteine protease"/>
    <property type="match status" value="1"/>
</dbReference>
<dbReference type="Gene3D" id="2.60.40.10">
    <property type="entry name" value="Immunoglobulins"/>
    <property type="match status" value="4"/>
</dbReference>
<dbReference type="PROSITE" id="PS00639">
    <property type="entry name" value="THIOL_PROTEASE_HIS"/>
    <property type="match status" value="1"/>
</dbReference>
<dbReference type="InterPro" id="IPR038765">
    <property type="entry name" value="Papain-like_cys_pep_sf"/>
</dbReference>
<dbReference type="Gene3D" id="3.90.70.10">
    <property type="entry name" value="Cysteine proteinases"/>
    <property type="match status" value="1"/>
</dbReference>
<dbReference type="SMART" id="SM00645">
    <property type="entry name" value="Pept_C1"/>
    <property type="match status" value="1"/>
</dbReference>
<dbReference type="RefSeq" id="WP_004446532.1">
    <property type="nucleotide sequence ID" value="NZ_AKXB02000117.1"/>
</dbReference>
<evidence type="ECO:0000256" key="1">
    <source>
        <dbReference type="ARBA" id="ARBA00008455"/>
    </source>
</evidence>
<dbReference type="AlphaFoldDB" id="M6YAJ0"/>
<accession>M6YAJ0</accession>
<dbReference type="PROSITE" id="PS50853">
    <property type="entry name" value="FN3"/>
    <property type="match status" value="2"/>
</dbReference>
<dbReference type="InterPro" id="IPR000668">
    <property type="entry name" value="Peptidase_C1A_C"/>
</dbReference>
<feature type="domain" description="Fibronectin type-III" evidence="2">
    <location>
        <begin position="308"/>
        <end position="399"/>
    </location>
</feature>
<reference evidence="3 4" key="1">
    <citation type="submission" date="2013-01" db="EMBL/GenBank/DDBJ databases">
        <authorList>
            <person name="Harkins D.M."/>
            <person name="Durkin A.S."/>
            <person name="Brinkac L.M."/>
            <person name="Haft D.H."/>
            <person name="Selengut J.D."/>
            <person name="Sanka R."/>
            <person name="DePew J."/>
            <person name="Purushe J."/>
            <person name="Whelen A.C."/>
            <person name="Vinetz J.M."/>
            <person name="Sutton G.G."/>
            <person name="Nierman W.C."/>
            <person name="Fouts D.E."/>
        </authorList>
    </citation>
    <scope>NUCLEOTIDE SEQUENCE [LARGE SCALE GENOMIC DNA]</scope>
    <source>
        <strain evidence="3 4">2001034031</strain>
    </source>
</reference>
<keyword evidence="3" id="KW-0645">Protease</keyword>
<dbReference type="SUPFAM" id="SSF54001">
    <property type="entry name" value="Cysteine proteinases"/>
    <property type="match status" value="1"/>
</dbReference>
<dbReference type="SUPFAM" id="SSF49265">
    <property type="entry name" value="Fibronectin type III"/>
    <property type="match status" value="3"/>
</dbReference>
<dbReference type="InterPro" id="IPR025660">
    <property type="entry name" value="Pept_his_AS"/>
</dbReference>
<dbReference type="InterPro" id="IPR036116">
    <property type="entry name" value="FN3_sf"/>
</dbReference>
<dbReference type="FunFam" id="3.90.70.10:FF:000183">
    <property type="entry name" value="Papain family cysteine protease"/>
    <property type="match status" value="1"/>
</dbReference>
<proteinExistence type="inferred from homology"/>
<dbReference type="Proteomes" id="UP000012138">
    <property type="component" value="Unassembled WGS sequence"/>
</dbReference>
<dbReference type="InterPro" id="IPR013783">
    <property type="entry name" value="Ig-like_fold"/>
</dbReference>
<sequence length="797" mass="87805">MRILKYSILITILLLNFQISIFAQPSFRSLGMKQESSELLSSLKETNPYGISHRGLASKVDLSPSMPPVGNQGEQGSCVAWSTAYATKSFQEYIERKSSKDWSLRTAQGTPNYSKIFSPAFIYNQINGGRDNGSLISDAMRVMVEMGAAPWDTMPYNPADYRTRPSQAAIEAASKYKAKEFLRVKTTDMNEVKAQLSEGKPVVAGVLVYENFFNLKGDQIYKEGLGKTYGGHAIALVGYDDSKNAVKFINSWGTDWGDQGYGYIDYRWFTKICQGAFVMIDQVETVVDQGKPDSNSTPEVVSDSNPIAPSSITASQGSFTDKVLINWEIVPSAIGYEIHRKGPGDSNFGKVGLSSRNSFNDDGVQPNLAYKYKILTLTDSSASDLSQGEVIGFAKTEELKPPPKVLGVKATQGQYDNKIELVWEPGDTSFEYQIFKWNQSQKRYSPIGTSKINSYVDTSAAKKGIVEIYVVSAKLGGKTGEPSDAASGFTSQPKTPPAKPLGLVASRGSYQNKVELKWQKVSGASKYLIFRYIKSGWIGGGAWEKISETGKEEFIDENLPARYAYYSVTAVNTEGKNGPFSSFAYGYTDPNKQRGVKLSSPENVKGVLNVKEAKINITWDPVKEASEYYVFRKKRGESKWTFLGSAGNKNNYVADVPEKETLFLYSVTSKTDLGGESGNSLPVSAVISTAVVAPKKRTFGGDSTLEKFKGPWTAMAWDGNNGVSQVLLEIESQDNVNYTIKFNKKKVFEGKYVEESPIIDKDGKFKIEIEKTGDALSVTMKDPSIVNQKSNLSFLKE</sequence>
<name>M6YAJ0_9LEPT</name>
<dbReference type="GO" id="GO:0006508">
    <property type="term" value="P:proteolysis"/>
    <property type="evidence" value="ECO:0007669"/>
    <property type="project" value="UniProtKB-KW"/>
</dbReference>
<dbReference type="CDD" id="cd02619">
    <property type="entry name" value="Peptidase_C1"/>
    <property type="match status" value="1"/>
</dbReference>
<feature type="domain" description="Fibronectin type-III" evidence="2">
    <location>
        <begin position="600"/>
        <end position="692"/>
    </location>
</feature>
<dbReference type="Pfam" id="PF00112">
    <property type="entry name" value="Peptidase_C1"/>
    <property type="match status" value="1"/>
</dbReference>
<gene>
    <name evidence="3" type="ORF">LEP1GSC024_2118</name>
</gene>
<comment type="similarity">
    <text evidence="1">Belongs to the peptidase C1 family.</text>
</comment>
<evidence type="ECO:0000313" key="3">
    <source>
        <dbReference type="EMBL" id="EMO88861.1"/>
    </source>
</evidence>
<protein>
    <submittedName>
        <fullName evidence="3">Papain family cysteine protease</fullName>
    </submittedName>
</protein>